<dbReference type="EMBL" id="JACVVK020000080">
    <property type="protein sequence ID" value="KAK7494824.1"/>
    <property type="molecule type" value="Genomic_DNA"/>
</dbReference>
<gene>
    <name evidence="2" type="ORF">BaRGS_00013951</name>
</gene>
<feature type="non-terminal residue" evidence="2">
    <location>
        <position position="1"/>
    </location>
</feature>
<evidence type="ECO:0000313" key="2">
    <source>
        <dbReference type="EMBL" id="KAK7494824.1"/>
    </source>
</evidence>
<dbReference type="AlphaFoldDB" id="A0ABD0L5W7"/>
<organism evidence="2 3">
    <name type="scientific">Batillaria attramentaria</name>
    <dbReference type="NCBI Taxonomy" id="370345"/>
    <lineage>
        <taxon>Eukaryota</taxon>
        <taxon>Metazoa</taxon>
        <taxon>Spiralia</taxon>
        <taxon>Lophotrochozoa</taxon>
        <taxon>Mollusca</taxon>
        <taxon>Gastropoda</taxon>
        <taxon>Caenogastropoda</taxon>
        <taxon>Sorbeoconcha</taxon>
        <taxon>Cerithioidea</taxon>
        <taxon>Batillariidae</taxon>
        <taxon>Batillaria</taxon>
    </lineage>
</organism>
<keyword evidence="3" id="KW-1185">Reference proteome</keyword>
<protein>
    <submittedName>
        <fullName evidence="2">Uncharacterized protein</fullName>
    </submittedName>
</protein>
<evidence type="ECO:0000313" key="3">
    <source>
        <dbReference type="Proteomes" id="UP001519460"/>
    </source>
</evidence>
<sequence>PGKMGGPSLASLSQDSKDKKTPDSLLLSGGVSDGVEACPNQTPINYKLSSILGDVQLRFSQLPSSELGKRPAMFHRDDGSATDIISAWELDTSEQNNRFVRVLLFWLLLAVSLDALLQLNRGVEFVPF</sequence>
<accession>A0ABD0L5W7</accession>
<proteinExistence type="predicted"/>
<feature type="region of interest" description="Disordered" evidence="1">
    <location>
        <begin position="1"/>
        <end position="32"/>
    </location>
</feature>
<comment type="caution">
    <text evidence="2">The sequence shown here is derived from an EMBL/GenBank/DDBJ whole genome shotgun (WGS) entry which is preliminary data.</text>
</comment>
<dbReference type="Proteomes" id="UP001519460">
    <property type="component" value="Unassembled WGS sequence"/>
</dbReference>
<name>A0ABD0L5W7_9CAEN</name>
<reference evidence="2 3" key="1">
    <citation type="journal article" date="2023" name="Sci. Data">
        <title>Genome assembly of the Korean intertidal mud-creeper Batillaria attramentaria.</title>
        <authorList>
            <person name="Patra A.K."/>
            <person name="Ho P.T."/>
            <person name="Jun S."/>
            <person name="Lee S.J."/>
            <person name="Kim Y."/>
            <person name="Won Y.J."/>
        </authorList>
    </citation>
    <scope>NUCLEOTIDE SEQUENCE [LARGE SCALE GENOMIC DNA]</scope>
    <source>
        <strain evidence="2">Wonlab-2016</strain>
    </source>
</reference>
<evidence type="ECO:0000256" key="1">
    <source>
        <dbReference type="SAM" id="MobiDB-lite"/>
    </source>
</evidence>